<proteinExistence type="inferred from homology"/>
<organism evidence="8 9">
    <name type="scientific">Hermetia illucens</name>
    <name type="common">Black soldier fly</name>
    <dbReference type="NCBI Taxonomy" id="343691"/>
    <lineage>
        <taxon>Eukaryota</taxon>
        <taxon>Metazoa</taxon>
        <taxon>Ecdysozoa</taxon>
        <taxon>Arthropoda</taxon>
        <taxon>Hexapoda</taxon>
        <taxon>Insecta</taxon>
        <taxon>Pterygota</taxon>
        <taxon>Neoptera</taxon>
        <taxon>Endopterygota</taxon>
        <taxon>Diptera</taxon>
        <taxon>Brachycera</taxon>
        <taxon>Stratiomyomorpha</taxon>
        <taxon>Stratiomyidae</taxon>
        <taxon>Hermetiinae</taxon>
        <taxon>Hermetia</taxon>
    </lineage>
</organism>
<dbReference type="CDD" id="cd00190">
    <property type="entry name" value="Tryp_SPc"/>
    <property type="match status" value="1"/>
</dbReference>
<evidence type="ECO:0000256" key="1">
    <source>
        <dbReference type="ARBA" id="ARBA00007664"/>
    </source>
</evidence>
<keyword evidence="3" id="KW-0378">Hydrolase</keyword>
<keyword evidence="4" id="KW-0720">Serine protease</keyword>
<comment type="similarity">
    <text evidence="1">Belongs to the peptidase S1 family.</text>
</comment>
<keyword evidence="6" id="KW-0732">Signal</keyword>
<dbReference type="InParanoid" id="A0A7R8Z139"/>
<gene>
    <name evidence="8" type="ORF">HERILL_LOCUS11956</name>
</gene>
<dbReference type="PANTHER" id="PTHR24276:SF91">
    <property type="entry name" value="AT26814P-RELATED"/>
    <property type="match status" value="1"/>
</dbReference>
<dbReference type="Proteomes" id="UP000594454">
    <property type="component" value="Chromosome 4"/>
</dbReference>
<keyword evidence="2" id="KW-0645">Protease</keyword>
<dbReference type="InterPro" id="IPR009003">
    <property type="entry name" value="Peptidase_S1_PA"/>
</dbReference>
<keyword evidence="5" id="KW-1015">Disulfide bond</keyword>
<accession>A0A7R8Z139</accession>
<dbReference type="PROSITE" id="PS50240">
    <property type="entry name" value="TRYPSIN_DOM"/>
    <property type="match status" value="1"/>
</dbReference>
<evidence type="ECO:0000256" key="2">
    <source>
        <dbReference type="ARBA" id="ARBA00022670"/>
    </source>
</evidence>
<dbReference type="InterPro" id="IPR050430">
    <property type="entry name" value="Peptidase_S1"/>
</dbReference>
<evidence type="ECO:0000256" key="4">
    <source>
        <dbReference type="ARBA" id="ARBA00022825"/>
    </source>
</evidence>
<dbReference type="Pfam" id="PF00089">
    <property type="entry name" value="Trypsin"/>
    <property type="match status" value="1"/>
</dbReference>
<dbReference type="OrthoDB" id="6380398at2759"/>
<feature type="domain" description="Peptidase S1" evidence="7">
    <location>
        <begin position="29"/>
        <end position="254"/>
    </location>
</feature>
<dbReference type="Gene3D" id="2.40.10.10">
    <property type="entry name" value="Trypsin-like serine proteases"/>
    <property type="match status" value="1"/>
</dbReference>
<dbReference type="PANTHER" id="PTHR24276">
    <property type="entry name" value="POLYSERASE-RELATED"/>
    <property type="match status" value="1"/>
</dbReference>
<dbReference type="InterPro" id="IPR043504">
    <property type="entry name" value="Peptidase_S1_PA_chymotrypsin"/>
</dbReference>
<dbReference type="SUPFAM" id="SSF50494">
    <property type="entry name" value="Trypsin-like serine proteases"/>
    <property type="match status" value="1"/>
</dbReference>
<reference evidence="8 9" key="1">
    <citation type="submission" date="2020-11" db="EMBL/GenBank/DDBJ databases">
        <authorList>
            <person name="Wallbank WR R."/>
            <person name="Pardo Diaz C."/>
            <person name="Kozak K."/>
            <person name="Martin S."/>
            <person name="Jiggins C."/>
            <person name="Moest M."/>
            <person name="Warren A I."/>
            <person name="Generalovic N T."/>
            <person name="Byers J.R.P. K."/>
            <person name="Montejo-Kovacevich G."/>
            <person name="Yen C E."/>
        </authorList>
    </citation>
    <scope>NUCLEOTIDE SEQUENCE [LARGE SCALE GENOMIC DNA]</scope>
</reference>
<evidence type="ECO:0000259" key="7">
    <source>
        <dbReference type="PROSITE" id="PS50240"/>
    </source>
</evidence>
<dbReference type="GO" id="GO:0006508">
    <property type="term" value="P:proteolysis"/>
    <property type="evidence" value="ECO:0007669"/>
    <property type="project" value="UniProtKB-KW"/>
</dbReference>
<dbReference type="OMA" id="WIIDSSK"/>
<sequence length="259" mass="28702">MYRLLIFCAFLVWSSSARVLIDSHSNGRIIGGIDTSIDKFPFLVSLKFFDVHRCGGSIYTFNVVLIAANCVLGLSKDYLTITAGITNLNEQGIEREVKDVIIHEEYSAWLNANDIALIILKKSFVYTKTIQAIILASDGEEIPAGTRGSIAGWSSPDNGEEVQADLRYKDVYTFSKKECAERYNPYYDITDDMICAGPAVGKGGVCYGDFGGPLIIGGRLFGITSFSINCGDRLYPPVFLKISKFRSWISEQVEKLELQ</sequence>
<evidence type="ECO:0000256" key="6">
    <source>
        <dbReference type="SAM" id="SignalP"/>
    </source>
</evidence>
<evidence type="ECO:0000256" key="3">
    <source>
        <dbReference type="ARBA" id="ARBA00022801"/>
    </source>
</evidence>
<dbReference type="PRINTS" id="PR00722">
    <property type="entry name" value="CHYMOTRYPSIN"/>
</dbReference>
<dbReference type="InterPro" id="IPR001254">
    <property type="entry name" value="Trypsin_dom"/>
</dbReference>
<dbReference type="InterPro" id="IPR001314">
    <property type="entry name" value="Peptidase_S1A"/>
</dbReference>
<evidence type="ECO:0000256" key="5">
    <source>
        <dbReference type="ARBA" id="ARBA00023157"/>
    </source>
</evidence>
<evidence type="ECO:0000313" key="9">
    <source>
        <dbReference type="Proteomes" id="UP000594454"/>
    </source>
</evidence>
<dbReference type="EMBL" id="LR899012">
    <property type="protein sequence ID" value="CAD7089401.1"/>
    <property type="molecule type" value="Genomic_DNA"/>
</dbReference>
<keyword evidence="9" id="KW-1185">Reference proteome</keyword>
<feature type="signal peptide" evidence="6">
    <location>
        <begin position="1"/>
        <end position="17"/>
    </location>
</feature>
<dbReference type="GO" id="GO:0004252">
    <property type="term" value="F:serine-type endopeptidase activity"/>
    <property type="evidence" value="ECO:0007669"/>
    <property type="project" value="InterPro"/>
</dbReference>
<name>A0A7R8Z139_HERIL</name>
<dbReference type="AlphaFoldDB" id="A0A7R8Z139"/>
<protein>
    <recommendedName>
        <fullName evidence="7">Peptidase S1 domain-containing protein</fullName>
    </recommendedName>
</protein>
<evidence type="ECO:0000313" key="8">
    <source>
        <dbReference type="EMBL" id="CAD7089401.1"/>
    </source>
</evidence>
<dbReference type="SMART" id="SM00020">
    <property type="entry name" value="Tryp_SPc"/>
    <property type="match status" value="1"/>
</dbReference>
<feature type="chain" id="PRO_5031404509" description="Peptidase S1 domain-containing protein" evidence="6">
    <location>
        <begin position="18"/>
        <end position="259"/>
    </location>
</feature>
<dbReference type="FunFam" id="2.40.10.10:FF:000034">
    <property type="entry name" value="Eupolytin"/>
    <property type="match status" value="1"/>
</dbReference>